<dbReference type="Gene3D" id="1.10.530.10">
    <property type="match status" value="1"/>
</dbReference>
<sequence>MPVPLLACMVATATYYNLPPRVLPSIHRVEGGSIGMASRNTDGSEDLGLMQINTRWIQPLAEATGLPAPVVRLRLLQDGCFNIAAAGAILRTYLNEARGDLMTAIGYYHSHTPTRHFAYRQRVLQAATDLFVKTGKPRD</sequence>
<dbReference type="Proteomes" id="UP000325255">
    <property type="component" value="Unassembled WGS sequence"/>
</dbReference>
<protein>
    <submittedName>
        <fullName evidence="3">Lytic transglycosylase domain-containing protein</fullName>
    </submittedName>
</protein>
<dbReference type="EMBL" id="VWPK01000051">
    <property type="protein sequence ID" value="KAA5609405.1"/>
    <property type="molecule type" value="Genomic_DNA"/>
</dbReference>
<comment type="similarity">
    <text evidence="1">Belongs to the virb1 family.</text>
</comment>
<evidence type="ECO:0000259" key="2">
    <source>
        <dbReference type="Pfam" id="PF01464"/>
    </source>
</evidence>
<accession>A0A5M6IPL1</accession>
<dbReference type="SUPFAM" id="SSF53955">
    <property type="entry name" value="Lysozyme-like"/>
    <property type="match status" value="1"/>
</dbReference>
<dbReference type="InterPro" id="IPR023346">
    <property type="entry name" value="Lysozyme-like_dom_sf"/>
</dbReference>
<dbReference type="Pfam" id="PF01464">
    <property type="entry name" value="SLT"/>
    <property type="match status" value="1"/>
</dbReference>
<evidence type="ECO:0000256" key="1">
    <source>
        <dbReference type="ARBA" id="ARBA00009387"/>
    </source>
</evidence>
<evidence type="ECO:0000313" key="3">
    <source>
        <dbReference type="EMBL" id="KAA5609405.1"/>
    </source>
</evidence>
<reference evidence="3 4" key="1">
    <citation type="submission" date="2019-09" db="EMBL/GenBank/DDBJ databases">
        <title>Genome sequence of Rhodovastum atsumiense, a diverse member of the Acetobacteraceae family of non-sulfur purple photosynthetic bacteria.</title>
        <authorList>
            <person name="Meyer T."/>
            <person name="Kyndt J."/>
        </authorList>
    </citation>
    <scope>NUCLEOTIDE SEQUENCE [LARGE SCALE GENOMIC DNA]</scope>
    <source>
        <strain evidence="3 4">DSM 21279</strain>
    </source>
</reference>
<organism evidence="3 4">
    <name type="scientific">Rhodovastum atsumiense</name>
    <dbReference type="NCBI Taxonomy" id="504468"/>
    <lineage>
        <taxon>Bacteria</taxon>
        <taxon>Pseudomonadati</taxon>
        <taxon>Pseudomonadota</taxon>
        <taxon>Alphaproteobacteria</taxon>
        <taxon>Acetobacterales</taxon>
        <taxon>Acetobacteraceae</taxon>
        <taxon>Rhodovastum</taxon>
    </lineage>
</organism>
<proteinExistence type="inferred from homology"/>
<dbReference type="RefSeq" id="WP_150043720.1">
    <property type="nucleotide sequence ID" value="NZ_OW485601.1"/>
</dbReference>
<name>A0A5M6IPL1_9PROT</name>
<gene>
    <name evidence="3" type="ORF">F1189_24320</name>
</gene>
<evidence type="ECO:0000313" key="4">
    <source>
        <dbReference type="Proteomes" id="UP000325255"/>
    </source>
</evidence>
<dbReference type="CDD" id="cd13400">
    <property type="entry name" value="LT_IagB-like"/>
    <property type="match status" value="1"/>
</dbReference>
<feature type="domain" description="Transglycosylase SLT" evidence="2">
    <location>
        <begin position="11"/>
        <end position="110"/>
    </location>
</feature>
<dbReference type="InterPro" id="IPR008258">
    <property type="entry name" value="Transglycosylase_SLT_dom_1"/>
</dbReference>
<dbReference type="AlphaFoldDB" id="A0A5M6IPL1"/>
<keyword evidence="4" id="KW-1185">Reference proteome</keyword>
<comment type="caution">
    <text evidence="3">The sequence shown here is derived from an EMBL/GenBank/DDBJ whole genome shotgun (WGS) entry which is preliminary data.</text>
</comment>
<dbReference type="OrthoDB" id="9808681at2"/>